<reference evidence="2" key="1">
    <citation type="journal article" date="2020" name="Toxins">
        <title>Phylogenomic Analysis of Secondary Metabolism in the Toxic Cyanobacterial Genera Anabaena, Dolichospermum and Aphanizomenon.</title>
        <authorList>
            <person name="Oesterholm J."/>
            <person name="Popin R.V."/>
            <person name="Fewer D.P."/>
            <person name="Sivonen K."/>
        </authorList>
    </citation>
    <scope>NUCLEOTIDE SEQUENCE [LARGE SCALE GENOMIC DNA]</scope>
    <source>
        <strain evidence="2">UHCC 0037</strain>
    </source>
</reference>
<proteinExistence type="predicted"/>
<evidence type="ECO:0000313" key="1">
    <source>
        <dbReference type="EMBL" id="MTJ44400.1"/>
    </source>
</evidence>
<protein>
    <submittedName>
        <fullName evidence="1">DMT family transporter</fullName>
    </submittedName>
</protein>
<dbReference type="EMBL" id="VILF01000003">
    <property type="protein sequence ID" value="MTJ44400.1"/>
    <property type="molecule type" value="Genomic_DNA"/>
</dbReference>
<accession>A0ACC7S7L8</accession>
<evidence type="ECO:0000313" key="2">
    <source>
        <dbReference type="Proteomes" id="UP001517388"/>
    </source>
</evidence>
<dbReference type="Proteomes" id="UP001517388">
    <property type="component" value="Unassembled WGS sequence"/>
</dbReference>
<keyword evidence="2" id="KW-1185">Reference proteome</keyword>
<gene>
    <name evidence="1" type="ORF">FJR39_14935</name>
</gene>
<organism evidence="1 2">
    <name type="scientific">Dolichospermum flos-aquae UHCC 0037</name>
    <dbReference type="NCBI Taxonomy" id="2590026"/>
    <lineage>
        <taxon>Bacteria</taxon>
        <taxon>Bacillati</taxon>
        <taxon>Cyanobacteriota</taxon>
        <taxon>Cyanophyceae</taxon>
        <taxon>Nostocales</taxon>
        <taxon>Aphanizomenonaceae</taxon>
        <taxon>Dolichospermum</taxon>
    </lineage>
</organism>
<name>A0ACC7S7L8_DOLFA</name>
<sequence>MSNLSSPSGFSRWKIFVYGISAAASWGFSTVMTKGLLEYIPPLTLLVIQLISSNIFLWVIIWLRKIPIPPAGRGIKLGLPGLLQPGIANTLGTIGLSLTDASVESLIWSTETILIIVFAWLLLGEKVSFISSVFSFIAFFGVCLVTVNFNSTVNGSSSVLGNLLIVVATFCATLYTIITRRLVVNLDSLILVALNQSVGLVGISLVWLFSQFMGSNTELKDISFGVWTLAVISGITLHGLPFWLYTFVLKNVQASFASLFITLIPVFTIIGSHLFLDEKLSSIQWVGTALILVSVVSVSFLYKE</sequence>
<comment type="caution">
    <text evidence="1">The sequence shown here is derived from an EMBL/GenBank/DDBJ whole genome shotgun (WGS) entry which is preliminary data.</text>
</comment>